<protein>
    <submittedName>
        <fullName evidence="1">Uncharacterized protein</fullName>
    </submittedName>
</protein>
<name>A0A7Z0Q782_9BRAD</name>
<dbReference type="EMBL" id="JACBFH010000001">
    <property type="protein sequence ID" value="NYY89091.1"/>
    <property type="molecule type" value="Genomic_DNA"/>
</dbReference>
<dbReference type="AlphaFoldDB" id="A0A7Z0Q782"/>
<sequence length="88" mass="9698">MLVVTVELWPAGVSALRQPIGTMHIGNASDLTDVSDYRVFAMEMANPLTGSPPGIAKFSVLAHARRQRVWALLQRACEEAMMAEWTDL</sequence>
<dbReference type="EMBL" id="CP088280">
    <property type="protein sequence ID" value="UGX94815.1"/>
    <property type="molecule type" value="Genomic_DNA"/>
</dbReference>
<accession>A0A7Z0Q782</accession>
<evidence type="ECO:0000313" key="1">
    <source>
        <dbReference type="EMBL" id="NYY89091.1"/>
    </source>
</evidence>
<evidence type="ECO:0000313" key="3">
    <source>
        <dbReference type="Proteomes" id="UP000564836"/>
    </source>
</evidence>
<dbReference type="RefSeq" id="WP_166345015.1">
    <property type="nucleotide sequence ID" value="NZ_CP088280.1"/>
</dbReference>
<dbReference type="Proteomes" id="UP000564836">
    <property type="component" value="Chromosome"/>
</dbReference>
<reference evidence="2 3" key="3">
    <citation type="journal article" date="2022" name="Int. J. Syst. Evol. Microbiol.">
        <title>Strains of Bradyrhizobium barranii sp. nov. associated with legumes native to Canada are symbionts of soybeans and belong to different subspecies (subsp. barranii subsp. nov. and subsp. apii subsp. nov.) and symbiovars (sv. glycinearum and sv. septentrionale).</title>
        <authorList>
            <person name="Bromfield E.S.P."/>
            <person name="Cloutier S."/>
            <person name="Wasai-Hara S."/>
            <person name="Minamisawa K."/>
        </authorList>
    </citation>
    <scope>NUCLEOTIDE SEQUENCE [LARGE SCALE GENOMIC DNA]</scope>
    <source>
        <strain evidence="2 3">323S2</strain>
    </source>
</reference>
<proteinExistence type="predicted"/>
<organism evidence="1">
    <name type="scientific">Bradyrhizobium barranii subsp. barranii</name>
    <dbReference type="NCBI Taxonomy" id="2823807"/>
    <lineage>
        <taxon>Bacteria</taxon>
        <taxon>Pseudomonadati</taxon>
        <taxon>Pseudomonadota</taxon>
        <taxon>Alphaproteobacteria</taxon>
        <taxon>Hyphomicrobiales</taxon>
        <taxon>Nitrobacteraceae</taxon>
        <taxon>Bradyrhizobium</taxon>
        <taxon>Bradyrhizobium barranii</taxon>
    </lineage>
</organism>
<reference evidence="1" key="2">
    <citation type="submission" date="2020-06" db="EMBL/GenBank/DDBJ databases">
        <title>Whole Genome Sequence of Bradyrhizobium sp. Strain 323S2.</title>
        <authorList>
            <person name="Bromfield E.S.P."/>
        </authorList>
    </citation>
    <scope>NUCLEOTIDE SEQUENCE [LARGE SCALE GENOMIC DNA]</scope>
    <source>
        <strain evidence="1">323S2</strain>
    </source>
</reference>
<gene>
    <name evidence="2" type="ORF">G6321_00006355</name>
    <name evidence="1" type="ORF">G6321_11815</name>
</gene>
<evidence type="ECO:0000313" key="2">
    <source>
        <dbReference type="EMBL" id="UGX94815.1"/>
    </source>
</evidence>
<reference evidence="2 3" key="1">
    <citation type="journal article" date="2017" name="Syst. Appl. Microbiol.">
        <title>Soybeans inoculated with root zone soils of Canadian native legumes harbour diverse and novel Bradyrhizobium spp. that possess agricultural potential.</title>
        <authorList>
            <person name="Bromfield E.S.P."/>
            <person name="Cloutier S."/>
            <person name="Tambong J.T."/>
            <person name="Tran Thi T.V."/>
        </authorList>
    </citation>
    <scope>NUCLEOTIDE SEQUENCE [LARGE SCALE GENOMIC DNA]</scope>
    <source>
        <strain evidence="2 3">323S2</strain>
    </source>
</reference>